<evidence type="ECO:0000259" key="1">
    <source>
        <dbReference type="PROSITE" id="PS51111"/>
    </source>
</evidence>
<dbReference type="GO" id="GO:0016020">
    <property type="term" value="C:membrane"/>
    <property type="evidence" value="ECO:0007669"/>
    <property type="project" value="UniProtKB-SubCell"/>
</dbReference>
<dbReference type="EMBL" id="CAJNNW010033312">
    <property type="protein sequence ID" value="CAE8718123.1"/>
    <property type="molecule type" value="Genomic_DNA"/>
</dbReference>
<gene>
    <name evidence="2" type="ORF">PGLA2088_LOCUS39903</name>
</gene>
<evidence type="ECO:0000313" key="3">
    <source>
        <dbReference type="Proteomes" id="UP000626109"/>
    </source>
</evidence>
<organism evidence="2 3">
    <name type="scientific">Polarella glacialis</name>
    <name type="common">Dinoflagellate</name>
    <dbReference type="NCBI Taxonomy" id="89957"/>
    <lineage>
        <taxon>Eukaryota</taxon>
        <taxon>Sar</taxon>
        <taxon>Alveolata</taxon>
        <taxon>Dinophyceae</taxon>
        <taxon>Suessiales</taxon>
        <taxon>Suessiaceae</taxon>
        <taxon>Polarella</taxon>
    </lineage>
</organism>
<reference evidence="2" key="1">
    <citation type="submission" date="2021-02" db="EMBL/GenBank/DDBJ databases">
        <authorList>
            <person name="Dougan E. K."/>
            <person name="Rhodes N."/>
            <person name="Thang M."/>
            <person name="Chan C."/>
        </authorList>
    </citation>
    <scope>NUCLEOTIDE SEQUENCE</scope>
</reference>
<dbReference type="InterPro" id="IPR014010">
    <property type="entry name" value="REJ_dom"/>
</dbReference>
<dbReference type="AlphaFoldDB" id="A0A813L2R4"/>
<dbReference type="PROSITE" id="PS51111">
    <property type="entry name" value="REJ"/>
    <property type="match status" value="1"/>
</dbReference>
<evidence type="ECO:0000313" key="2">
    <source>
        <dbReference type="EMBL" id="CAE8718123.1"/>
    </source>
</evidence>
<dbReference type="Proteomes" id="UP000626109">
    <property type="component" value="Unassembled WGS sequence"/>
</dbReference>
<accession>A0A813L2R4</accession>
<comment type="caution">
    <text evidence="2">The sequence shown here is derived from an EMBL/GenBank/DDBJ whole genome shotgun (WGS) entry which is preliminary data.</text>
</comment>
<protein>
    <recommendedName>
        <fullName evidence="1">REJ domain-containing protein</fullName>
    </recommendedName>
</protein>
<proteinExistence type="predicted"/>
<name>A0A813L2R4_POLGL</name>
<feature type="domain" description="REJ" evidence="1">
    <location>
        <begin position="1"/>
        <end position="47"/>
    </location>
</feature>
<sequence>MSASPQLLSPPQFRAQSKELSIDSLDEMAEAPQSRDQSKELSIDSLDEMAEARWEVRVCTEGLSPSVMSASSQLLSPPQSRAQSKALSTNLLDEMAEARWEVLNSLLEEERTARKKDIAELQLNQGSQYHELQALRRVVLGAPVPAPVAPVASVTKKYDESPESTLLVEVMAELQDLQLELSSKWEALEAKMEAKLEVDLELRVAKVMRLLGKSSSQRLGIGVTLTERKTIGVTHAERSKGLPTGVAKCGNDEGPASDKFNLQAAVYSAWQATAALQLFALKVSTLTCPAGSSCGLGTYLLQPYEGLSPRTSQYLWGSKKSWAVVNWPAWTVWCLPWPWEDDLAQKLQQGHPEVKVVTLMSAEWFRSQVLADRDVRLSSRRRHCSSVGAIAAVIAMAWGSSNKADESHAWSAGGMQRRGALQLAASSLVVGGKPLEAGAAADVAGQSAALLPRVCLAPYQAGGCAFSAQVPVGWTEKARANPMRLAQWDLDPSAAATVVIFYLPLGQGSDAQLIRWESEFPEDARSSGPTRSGVFDVAKKTPVFLDVAGSWSGGGPSGVPKKGAPTAGYRMRGAIVPGAAAVGDERQMGFFIKAVGPEAVLRANADLFSSFVASMQTS</sequence>